<dbReference type="AlphaFoldDB" id="A0A1S8AAA2"/>
<protein>
    <submittedName>
        <fullName evidence="1">Uncharacterized protein</fullName>
    </submittedName>
</protein>
<evidence type="ECO:0000313" key="2">
    <source>
        <dbReference type="Proteomes" id="UP000054516"/>
    </source>
</evidence>
<accession>A0A1S8AAA2</accession>
<gene>
    <name evidence="1" type="ORF">SAMD00023353_6200370</name>
</gene>
<sequence>MEEKCNCVVKRLRLRNTTLGCDTVSSPEQAARLPRKHLESTSKAPWFDWARSLSSLPDEANAQCLTLLSLACHAMFGSDQESNPHAPSGRAPQK</sequence>
<evidence type="ECO:0000313" key="1">
    <source>
        <dbReference type="EMBL" id="GAW27014.1"/>
    </source>
</evidence>
<keyword evidence="2" id="KW-1185">Reference proteome</keyword>
<organism evidence="1">
    <name type="scientific">Rosellinia necatrix</name>
    <name type="common">White root-rot fungus</name>
    <dbReference type="NCBI Taxonomy" id="77044"/>
    <lineage>
        <taxon>Eukaryota</taxon>
        <taxon>Fungi</taxon>
        <taxon>Dikarya</taxon>
        <taxon>Ascomycota</taxon>
        <taxon>Pezizomycotina</taxon>
        <taxon>Sordariomycetes</taxon>
        <taxon>Xylariomycetidae</taxon>
        <taxon>Xylariales</taxon>
        <taxon>Xylariaceae</taxon>
        <taxon>Rosellinia</taxon>
    </lineage>
</organism>
<dbReference type="Proteomes" id="UP000054516">
    <property type="component" value="Unassembled WGS sequence"/>
</dbReference>
<dbReference type="EMBL" id="DF977507">
    <property type="protein sequence ID" value="GAW27014.1"/>
    <property type="molecule type" value="Genomic_DNA"/>
</dbReference>
<reference evidence="1" key="1">
    <citation type="submission" date="2016-03" db="EMBL/GenBank/DDBJ databases">
        <title>Draft genome sequence of Rosellinia necatrix.</title>
        <authorList>
            <person name="Kanematsu S."/>
        </authorList>
    </citation>
    <scope>NUCLEOTIDE SEQUENCE [LARGE SCALE GENOMIC DNA]</scope>
    <source>
        <strain evidence="1">W97</strain>
    </source>
</reference>
<proteinExistence type="predicted"/>
<name>A0A1S8AAA2_ROSNE</name>